<dbReference type="GO" id="GO:0071897">
    <property type="term" value="P:DNA biosynthetic process"/>
    <property type="evidence" value="ECO:0007669"/>
    <property type="project" value="UniProtKB-ARBA"/>
</dbReference>
<dbReference type="InterPro" id="IPR043502">
    <property type="entry name" value="DNA/RNA_pol_sf"/>
</dbReference>
<dbReference type="InterPro" id="IPR036691">
    <property type="entry name" value="Endo/exonu/phosph_ase_sf"/>
</dbReference>
<dbReference type="AlphaFoldDB" id="A0A1B6L0L5"/>
<feature type="domain" description="Reverse transcriptase" evidence="1">
    <location>
        <begin position="418"/>
        <end position="696"/>
    </location>
</feature>
<dbReference type="PROSITE" id="PS50878">
    <property type="entry name" value="RT_POL"/>
    <property type="match status" value="1"/>
</dbReference>
<dbReference type="SUPFAM" id="SSF56219">
    <property type="entry name" value="DNase I-like"/>
    <property type="match status" value="1"/>
</dbReference>
<dbReference type="InterPro" id="IPR000477">
    <property type="entry name" value="RT_dom"/>
</dbReference>
<dbReference type="Pfam" id="PF00078">
    <property type="entry name" value="RVT_1"/>
    <property type="match status" value="1"/>
</dbReference>
<dbReference type="SUPFAM" id="SSF56672">
    <property type="entry name" value="DNA/RNA polymerases"/>
    <property type="match status" value="1"/>
</dbReference>
<dbReference type="EMBL" id="GEBQ01022735">
    <property type="protein sequence ID" value="JAT17242.1"/>
    <property type="molecule type" value="Transcribed_RNA"/>
</dbReference>
<evidence type="ECO:0000313" key="3">
    <source>
        <dbReference type="EMBL" id="JAT17242.1"/>
    </source>
</evidence>
<dbReference type="PANTHER" id="PTHR33332">
    <property type="entry name" value="REVERSE TRANSCRIPTASE DOMAIN-CONTAINING PROTEIN"/>
    <property type="match status" value="1"/>
</dbReference>
<protein>
    <recommendedName>
        <fullName evidence="1">Reverse transcriptase domain-containing protein</fullName>
    </recommendedName>
</protein>
<evidence type="ECO:0000259" key="1">
    <source>
        <dbReference type="PROSITE" id="PS50878"/>
    </source>
</evidence>
<name>A0A1B6L0L5_9HEMI</name>
<dbReference type="EMBL" id="GEBQ01030164">
    <property type="protein sequence ID" value="JAT09813.1"/>
    <property type="molecule type" value="Transcribed_RNA"/>
</dbReference>
<dbReference type="CDD" id="cd01650">
    <property type="entry name" value="RT_nLTR_like"/>
    <property type="match status" value="1"/>
</dbReference>
<organism evidence="3">
    <name type="scientific">Graphocephala atropunctata</name>
    <dbReference type="NCBI Taxonomy" id="36148"/>
    <lineage>
        <taxon>Eukaryota</taxon>
        <taxon>Metazoa</taxon>
        <taxon>Ecdysozoa</taxon>
        <taxon>Arthropoda</taxon>
        <taxon>Hexapoda</taxon>
        <taxon>Insecta</taxon>
        <taxon>Pterygota</taxon>
        <taxon>Neoptera</taxon>
        <taxon>Paraneoptera</taxon>
        <taxon>Hemiptera</taxon>
        <taxon>Auchenorrhyncha</taxon>
        <taxon>Membracoidea</taxon>
        <taxon>Cicadellidae</taxon>
        <taxon>Cicadellinae</taxon>
        <taxon>Cicadellini</taxon>
        <taxon>Graphocephala</taxon>
    </lineage>
</organism>
<dbReference type="Gene3D" id="3.60.10.10">
    <property type="entry name" value="Endonuclease/exonuclease/phosphatase"/>
    <property type="match status" value="1"/>
</dbReference>
<reference evidence="3" key="1">
    <citation type="submission" date="2015-11" db="EMBL/GenBank/DDBJ databases">
        <title>De novo transcriptome assembly of four potential Pierce s Disease insect vectors from Arizona vineyards.</title>
        <authorList>
            <person name="Tassone E.E."/>
        </authorList>
    </citation>
    <scope>NUCLEOTIDE SEQUENCE</scope>
</reference>
<evidence type="ECO:0000313" key="2">
    <source>
        <dbReference type="EMBL" id="JAT09813.1"/>
    </source>
</evidence>
<sequence>MERGGVCIFAKENVKFQKLDTEIFTVEGECELAGAKIDLGDEQLLLIAGYRPPTKQHQIFYQCISDCLNKHWKVNAKTIVTGDFNIDLAKDTFISSQFIAIMASFALSNRIQSFTREFKGSRSLIDHVFSDIDVNLMPCSVAVSALSDHHAQIATIIDCNNSKVKSAKSRFGRHFSESAKQYFKTMLSKERWESVFMSKNLNDKYKAFDSTLKHILDVAFPKKVIKIKKPSKIKKIVLNKETIEMRQLLLDLYIKTKDLDSTHYMRQYYLRVKQRYRSQIRQLKSQQILIKIQNSENKSKTVWDTIKCNKSGPSKKSQKVKLLTEDGQIISSPASVAQKFNDFFMKVGITTSKTPVSFGITNLVVDSLFLFKTNEKEVSRIIQEMKSKRSAGADEISPVLLKEVSSYLLKPLTHLINFSLQTGEFPEALKTSIVKPIHKKGSNQICDNFRPISLISTLSKLFEKVVLKRLTDFLLNKDILSSNQFGFVKGKTTTDAMFALTSGIVKALDSGSHALGVFFDLSKAFDTVNHKMLLRKLASVGVRGLALEWFSSYLQGRHQFVEMRGVDGSGCMRSYASSRGAITCGVPQGSVLGPVLFLLYINDLTNSVEAGEVCLFADDTSLTMTNPCWQNLEVATFTESNKMKQWFDSNLLNLNPSKTQLLKFSITDRNREHVNLLLDDVELVTSDEVKFLGLVLDKNLRFCAHVDSVCRRMSAGIFLLRQLSKFAGVDVLLTAYYGVLYPHMVYSVPIWGYECERTRFLFRLQKRAVRTVHGLTGQQSCKDYFRSSKLLTFPCIYILESLTFLKKNLSLFHNNSNHSYSLRDNNNIRIPAHSKTFFKKHLLYSGIQLFNVLPHQLKLESSPTRFKKLLRAMLVEKCYYSVREFIADGQ</sequence>
<accession>A0A1B6L0L5</accession>
<gene>
    <name evidence="2" type="ORF">g.45022</name>
    <name evidence="3" type="ORF">g.45026</name>
</gene>
<proteinExistence type="predicted"/>